<dbReference type="SUPFAM" id="SSF52540">
    <property type="entry name" value="P-loop containing nucleoside triphosphate hydrolases"/>
    <property type="match status" value="1"/>
</dbReference>
<dbReference type="PANTHER" id="PTHR34301:SF8">
    <property type="entry name" value="ATPASE DOMAIN-CONTAINING PROTEIN"/>
    <property type="match status" value="1"/>
</dbReference>
<dbReference type="Proteomes" id="UP000823757">
    <property type="component" value="Unassembled WGS sequence"/>
</dbReference>
<protein>
    <submittedName>
        <fullName evidence="1">ATP-binding protein</fullName>
    </submittedName>
</protein>
<dbReference type="PANTHER" id="PTHR34301">
    <property type="entry name" value="DNA-BINDING PROTEIN-RELATED"/>
    <property type="match status" value="1"/>
</dbReference>
<evidence type="ECO:0000313" key="1">
    <source>
        <dbReference type="EMBL" id="MBO8474146.1"/>
    </source>
</evidence>
<proteinExistence type="predicted"/>
<keyword evidence="1" id="KW-0547">Nucleotide-binding</keyword>
<gene>
    <name evidence="1" type="ORF">IAB91_02495</name>
</gene>
<sequence length="381" mass="43733">MDIPFIYDKYVINRDFIGRKSECLALTGLLANGENVVLSEPPRTGKKSLIQQTLFEMRLGGSSYSAAVVKMFNTRKCGEFLTRFAGTVIRSMASSPEEYEDIVSGLLEGTHFVFDRKRFADHDEVVSLNWDPDRQDMEATFALPFRLGEKSGTKIITVLDEFQSILSVEGYETILDAMEKVLKEYSGRNFSSIIFCGSKVNAMDFIFRHKGYFHRIAEHLTLHEIDEREILEHIRRGFLKGGKDIEKELAAGICRLFRRNIWYINHFCAICDSLSKGYINQGIMMDALNAIISIHEPRFMDMMDSLTGHQTSFLKAALDGVVKFSASEVIEQYSLNSSANVKRLKDALMKKEILTFNEKEEPVILDPLFEYWVRKYYFETD</sequence>
<evidence type="ECO:0000313" key="2">
    <source>
        <dbReference type="Proteomes" id="UP000823757"/>
    </source>
</evidence>
<dbReference type="GO" id="GO:0005524">
    <property type="term" value="F:ATP binding"/>
    <property type="evidence" value="ECO:0007669"/>
    <property type="project" value="UniProtKB-KW"/>
</dbReference>
<name>A0A9D9ILZ9_9BACT</name>
<keyword evidence="1" id="KW-0067">ATP-binding</keyword>
<accession>A0A9D9ILZ9</accession>
<reference evidence="1" key="2">
    <citation type="journal article" date="2021" name="PeerJ">
        <title>Extensive microbial diversity within the chicken gut microbiome revealed by metagenomics and culture.</title>
        <authorList>
            <person name="Gilroy R."/>
            <person name="Ravi A."/>
            <person name="Getino M."/>
            <person name="Pursley I."/>
            <person name="Horton D.L."/>
            <person name="Alikhan N.F."/>
            <person name="Baker D."/>
            <person name="Gharbi K."/>
            <person name="Hall N."/>
            <person name="Watson M."/>
            <person name="Adriaenssens E.M."/>
            <person name="Foster-Nyarko E."/>
            <person name="Jarju S."/>
            <person name="Secka A."/>
            <person name="Antonio M."/>
            <person name="Oren A."/>
            <person name="Chaudhuri R.R."/>
            <person name="La Ragione R."/>
            <person name="Hildebrand F."/>
            <person name="Pallen M.J."/>
        </authorList>
    </citation>
    <scope>NUCLEOTIDE SEQUENCE</scope>
    <source>
        <strain evidence="1">B1-13419</strain>
    </source>
</reference>
<dbReference type="Gene3D" id="3.40.50.300">
    <property type="entry name" value="P-loop containing nucleotide triphosphate hydrolases"/>
    <property type="match status" value="1"/>
</dbReference>
<dbReference type="InterPro" id="IPR027417">
    <property type="entry name" value="P-loop_NTPase"/>
</dbReference>
<organism evidence="1 2">
    <name type="scientific">Candidatus Cryptobacteroides faecigallinarum</name>
    <dbReference type="NCBI Taxonomy" id="2840763"/>
    <lineage>
        <taxon>Bacteria</taxon>
        <taxon>Pseudomonadati</taxon>
        <taxon>Bacteroidota</taxon>
        <taxon>Bacteroidia</taxon>
        <taxon>Bacteroidales</taxon>
        <taxon>Candidatus Cryptobacteroides</taxon>
    </lineage>
</organism>
<comment type="caution">
    <text evidence="1">The sequence shown here is derived from an EMBL/GenBank/DDBJ whole genome shotgun (WGS) entry which is preliminary data.</text>
</comment>
<dbReference type="AlphaFoldDB" id="A0A9D9ILZ9"/>
<dbReference type="EMBL" id="JADIMD010000033">
    <property type="protein sequence ID" value="MBO8474146.1"/>
    <property type="molecule type" value="Genomic_DNA"/>
</dbReference>
<reference evidence="1" key="1">
    <citation type="submission" date="2020-10" db="EMBL/GenBank/DDBJ databases">
        <authorList>
            <person name="Gilroy R."/>
        </authorList>
    </citation>
    <scope>NUCLEOTIDE SEQUENCE</scope>
    <source>
        <strain evidence="1">B1-13419</strain>
    </source>
</reference>